<keyword evidence="3" id="KW-0328">Glycosyltransferase</keyword>
<organism evidence="3 4">
    <name type="scientific">Sorangium atrum</name>
    <dbReference type="NCBI Taxonomy" id="2995308"/>
    <lineage>
        <taxon>Bacteria</taxon>
        <taxon>Pseudomonadati</taxon>
        <taxon>Myxococcota</taxon>
        <taxon>Polyangia</taxon>
        <taxon>Polyangiales</taxon>
        <taxon>Polyangiaceae</taxon>
        <taxon>Sorangium</taxon>
    </lineage>
</organism>
<keyword evidence="3" id="KW-0808">Transferase</keyword>
<reference evidence="3 4" key="1">
    <citation type="submission" date="2023-01" db="EMBL/GenBank/DDBJ databases">
        <title>Minimal conservation of predation-associated metabolite biosynthetic gene clusters underscores biosynthetic potential of Myxococcota including descriptions for ten novel species: Archangium lansinium sp. nov., Myxococcus landrumus sp. nov., Nannocystis bai.</title>
        <authorList>
            <person name="Ahearne A."/>
            <person name="Stevens C."/>
            <person name="Dowd S."/>
        </authorList>
    </citation>
    <scope>NUCLEOTIDE SEQUENCE [LARGE SCALE GENOMIC DNA]</scope>
    <source>
        <strain evidence="3 4">WIWO2</strain>
    </source>
</reference>
<dbReference type="PANTHER" id="PTHR12526">
    <property type="entry name" value="GLYCOSYLTRANSFERASE"/>
    <property type="match status" value="1"/>
</dbReference>
<dbReference type="EMBL" id="JAQNDK010000002">
    <property type="protein sequence ID" value="MDC0680614.1"/>
    <property type="molecule type" value="Genomic_DNA"/>
</dbReference>
<comment type="caution">
    <text evidence="3">The sequence shown here is derived from an EMBL/GenBank/DDBJ whole genome shotgun (WGS) entry which is preliminary data.</text>
</comment>
<dbReference type="EC" id="2.4.-.-" evidence="3"/>
<dbReference type="Proteomes" id="UP001217485">
    <property type="component" value="Unassembled WGS sequence"/>
</dbReference>
<dbReference type="Pfam" id="PF00534">
    <property type="entry name" value="Glycos_transf_1"/>
    <property type="match status" value="1"/>
</dbReference>
<evidence type="ECO:0000313" key="3">
    <source>
        <dbReference type="EMBL" id="MDC0680614.1"/>
    </source>
</evidence>
<evidence type="ECO:0000259" key="1">
    <source>
        <dbReference type="Pfam" id="PF00534"/>
    </source>
</evidence>
<gene>
    <name evidence="3" type="ORF">POL72_22940</name>
</gene>
<dbReference type="GO" id="GO:0016757">
    <property type="term" value="F:glycosyltransferase activity"/>
    <property type="evidence" value="ECO:0007669"/>
    <property type="project" value="UniProtKB-KW"/>
</dbReference>
<dbReference type="SUPFAM" id="SSF53756">
    <property type="entry name" value="UDP-Glycosyltransferase/glycogen phosphorylase"/>
    <property type="match status" value="1"/>
</dbReference>
<proteinExistence type="predicted"/>
<dbReference type="Pfam" id="PF13439">
    <property type="entry name" value="Glyco_transf_4"/>
    <property type="match status" value="1"/>
</dbReference>
<name>A0ABT5C2H5_9BACT</name>
<dbReference type="Gene3D" id="3.40.50.2000">
    <property type="entry name" value="Glycogen Phosphorylase B"/>
    <property type="match status" value="2"/>
</dbReference>
<accession>A0ABT5C2H5</accession>
<dbReference type="RefSeq" id="WP_272097646.1">
    <property type="nucleotide sequence ID" value="NZ_JAQNDK010000002.1"/>
</dbReference>
<sequence length="450" mass="47751">MDVRDIYGAGGRDLGRAGLPWKLGIAHVVSSLKAGDAEQVVVDLAALQRAAGHDVTVIAIADDPDGPRAEQLRRRGVDVQLLPKRRGFDVSMTARLVALFRARGISLVHAHNQQPLIYAAPAGWLHRVPVVHTKHGVSDDLQSRRWLRSAAAAFVDAHVAVSRPTAEMLVDQGQVSAEKLHVVASGLDLSRFAPDPVARARVRAELGISQQAWVLGSVARLSAVKNHALLLRAAAQALPEDGRLLLVGDGPERARLVALARELGLSDRALFVGGRHGVPQILAALDAFALCSIAEGLPLAVLEAMAAGLPVVATAVGGVPTALTDGYTGFLVPSGDAEALAARLTELRDDPALAARMGRYGRKVTLQRYSAARMVERYMDLYALLLVRQLHRGMPAVRPSDLLAYARSSSFLQRALGVSAAAEVPGRGWGAPRSDAAASARRRSPIALSI</sequence>
<dbReference type="InterPro" id="IPR028098">
    <property type="entry name" value="Glyco_trans_4-like_N"/>
</dbReference>
<feature type="domain" description="Glycosyl transferase family 1" evidence="1">
    <location>
        <begin position="201"/>
        <end position="363"/>
    </location>
</feature>
<dbReference type="InterPro" id="IPR001296">
    <property type="entry name" value="Glyco_trans_1"/>
</dbReference>
<evidence type="ECO:0000313" key="4">
    <source>
        <dbReference type="Proteomes" id="UP001217485"/>
    </source>
</evidence>
<evidence type="ECO:0000259" key="2">
    <source>
        <dbReference type="Pfam" id="PF13439"/>
    </source>
</evidence>
<protein>
    <submittedName>
        <fullName evidence="3">Glycosyltransferase</fullName>
        <ecNumber evidence="3">2.4.-.-</ecNumber>
    </submittedName>
</protein>
<feature type="domain" description="Glycosyltransferase subfamily 4-like N-terminal" evidence="2">
    <location>
        <begin position="37"/>
        <end position="191"/>
    </location>
</feature>
<keyword evidence="4" id="KW-1185">Reference proteome</keyword>